<evidence type="ECO:0000256" key="3">
    <source>
        <dbReference type="ARBA" id="ARBA00022452"/>
    </source>
</evidence>
<keyword evidence="18" id="KW-0675">Receptor</keyword>
<dbReference type="InterPro" id="IPR010917">
    <property type="entry name" value="TonB_rcpt_CS"/>
</dbReference>
<keyword evidence="11 12" id="KW-0998">Cell outer membrane</keyword>
<evidence type="ECO:0000256" key="4">
    <source>
        <dbReference type="ARBA" id="ARBA00022496"/>
    </source>
</evidence>
<proteinExistence type="inferred from homology"/>
<keyword evidence="9 14" id="KW-0798">TonB box</keyword>
<feature type="chain" id="PRO_5045996657" evidence="15">
    <location>
        <begin position="20"/>
        <end position="758"/>
    </location>
</feature>
<dbReference type="EMBL" id="SHNO01000001">
    <property type="protein sequence ID" value="MCX2977081.1"/>
    <property type="molecule type" value="Genomic_DNA"/>
</dbReference>
<evidence type="ECO:0000256" key="14">
    <source>
        <dbReference type="RuleBase" id="RU003357"/>
    </source>
</evidence>
<dbReference type="Pfam" id="PF00593">
    <property type="entry name" value="TonB_dep_Rec_b-barrel"/>
    <property type="match status" value="1"/>
</dbReference>
<dbReference type="PANTHER" id="PTHR32552">
    <property type="entry name" value="FERRICHROME IRON RECEPTOR-RELATED"/>
    <property type="match status" value="1"/>
</dbReference>
<keyword evidence="2 12" id="KW-0813">Transport</keyword>
<evidence type="ECO:0000256" key="10">
    <source>
        <dbReference type="ARBA" id="ARBA00023136"/>
    </source>
</evidence>
<evidence type="ECO:0000256" key="11">
    <source>
        <dbReference type="ARBA" id="ARBA00023237"/>
    </source>
</evidence>
<feature type="signal peptide" evidence="15">
    <location>
        <begin position="1"/>
        <end position="19"/>
    </location>
</feature>
<evidence type="ECO:0000256" key="6">
    <source>
        <dbReference type="ARBA" id="ARBA00022729"/>
    </source>
</evidence>
<dbReference type="Pfam" id="PF07715">
    <property type="entry name" value="Plug"/>
    <property type="match status" value="1"/>
</dbReference>
<evidence type="ECO:0000259" key="16">
    <source>
        <dbReference type="Pfam" id="PF00593"/>
    </source>
</evidence>
<comment type="subcellular location">
    <subcellularLocation>
        <location evidence="1 12">Cell outer membrane</location>
        <topology evidence="1 12">Multi-pass membrane protein</topology>
    </subcellularLocation>
</comment>
<gene>
    <name evidence="18" type="ORF">EYC82_06905</name>
</gene>
<evidence type="ECO:0000259" key="17">
    <source>
        <dbReference type="Pfam" id="PF07715"/>
    </source>
</evidence>
<evidence type="ECO:0000256" key="8">
    <source>
        <dbReference type="ARBA" id="ARBA00023065"/>
    </source>
</evidence>
<dbReference type="PROSITE" id="PS01156">
    <property type="entry name" value="TONB_DEPENDENT_REC_2"/>
    <property type="match status" value="1"/>
</dbReference>
<dbReference type="RefSeq" id="WP_279248810.1">
    <property type="nucleotide sequence ID" value="NZ_SHNO01000001.1"/>
</dbReference>
<reference evidence="18" key="1">
    <citation type="submission" date="2019-02" db="EMBL/GenBank/DDBJ databases">
        <authorList>
            <person name="Li S.-H."/>
        </authorList>
    </citation>
    <scope>NUCLEOTIDE SEQUENCE</scope>
    <source>
        <strain evidence="18">IMCC11814</strain>
    </source>
</reference>
<name>A0ABT3T470_9GAMM</name>
<dbReference type="InterPro" id="IPR036942">
    <property type="entry name" value="Beta-barrel_TonB_sf"/>
</dbReference>
<dbReference type="SUPFAM" id="SSF56935">
    <property type="entry name" value="Porins"/>
    <property type="match status" value="1"/>
</dbReference>
<evidence type="ECO:0000256" key="5">
    <source>
        <dbReference type="ARBA" id="ARBA00022692"/>
    </source>
</evidence>
<accession>A0ABT3T470</accession>
<protein>
    <submittedName>
        <fullName evidence="18">TonB-dependent receptor</fullName>
    </submittedName>
</protein>
<evidence type="ECO:0000256" key="2">
    <source>
        <dbReference type="ARBA" id="ARBA00022448"/>
    </source>
</evidence>
<keyword evidence="4" id="KW-0410">Iron transport</keyword>
<dbReference type="PROSITE" id="PS52016">
    <property type="entry name" value="TONB_DEPENDENT_REC_3"/>
    <property type="match status" value="1"/>
</dbReference>
<keyword evidence="7" id="KW-0408">Iron</keyword>
<dbReference type="Gene3D" id="2.40.170.20">
    <property type="entry name" value="TonB-dependent receptor, beta-barrel domain"/>
    <property type="match status" value="1"/>
</dbReference>
<feature type="domain" description="TonB-dependent receptor-like beta-barrel" evidence="16">
    <location>
        <begin position="281"/>
        <end position="721"/>
    </location>
</feature>
<dbReference type="InterPro" id="IPR000531">
    <property type="entry name" value="Beta-barrel_TonB"/>
</dbReference>
<dbReference type="Proteomes" id="UP001143304">
    <property type="component" value="Unassembled WGS sequence"/>
</dbReference>
<evidence type="ECO:0000256" key="7">
    <source>
        <dbReference type="ARBA" id="ARBA00023004"/>
    </source>
</evidence>
<keyword evidence="19" id="KW-1185">Reference proteome</keyword>
<evidence type="ECO:0000256" key="13">
    <source>
        <dbReference type="PROSITE-ProRule" id="PRU10144"/>
    </source>
</evidence>
<evidence type="ECO:0000313" key="19">
    <source>
        <dbReference type="Proteomes" id="UP001143304"/>
    </source>
</evidence>
<keyword evidence="10 12" id="KW-0472">Membrane</keyword>
<keyword evidence="3 12" id="KW-1134">Transmembrane beta strand</keyword>
<keyword evidence="5 12" id="KW-0812">Transmembrane</keyword>
<keyword evidence="8" id="KW-0406">Ion transport</keyword>
<evidence type="ECO:0000313" key="18">
    <source>
        <dbReference type="EMBL" id="MCX2977081.1"/>
    </source>
</evidence>
<evidence type="ECO:0000256" key="12">
    <source>
        <dbReference type="PROSITE-ProRule" id="PRU01360"/>
    </source>
</evidence>
<keyword evidence="6 15" id="KW-0732">Signal</keyword>
<feature type="domain" description="TonB-dependent receptor plug" evidence="17">
    <location>
        <begin position="38"/>
        <end position="145"/>
    </location>
</feature>
<evidence type="ECO:0000256" key="15">
    <source>
        <dbReference type="SAM" id="SignalP"/>
    </source>
</evidence>
<organism evidence="18 19">
    <name type="scientific">Candidatus Marimicrobium litorale</name>
    <dbReference type="NCBI Taxonomy" id="2518991"/>
    <lineage>
        <taxon>Bacteria</taxon>
        <taxon>Pseudomonadati</taxon>
        <taxon>Pseudomonadota</taxon>
        <taxon>Gammaproteobacteria</taxon>
        <taxon>Cellvibrionales</taxon>
        <taxon>Halieaceae</taxon>
        <taxon>Marimicrobium</taxon>
    </lineage>
</organism>
<evidence type="ECO:0000256" key="1">
    <source>
        <dbReference type="ARBA" id="ARBA00004571"/>
    </source>
</evidence>
<comment type="caution">
    <text evidence="18">The sequence shown here is derived from an EMBL/GenBank/DDBJ whole genome shotgun (WGS) entry which is preliminary data.</text>
</comment>
<dbReference type="InterPro" id="IPR012910">
    <property type="entry name" value="Plug_dom"/>
</dbReference>
<comment type="similarity">
    <text evidence="12 14">Belongs to the TonB-dependent receptor family.</text>
</comment>
<sequence length="758" mass="83268">MKRLSQMSALVLVMGAAPAYSQVLEEVVVTAQKKTESLIEAPLAVTVFDAKQLQEFSVFQADELNRLTTGLEVRYEGDTNVGVGLRGVGTFQQQSNPSRVGTYLDDYWTASQAAVALSSMFDIASVQILKGPQGTLYGQPSPGGALILNTEDPNFDGFSGNVQASYQADPQGYNVQGGLNFTLTDTLALRVAGLSDDRETGVDVVVRDKDEERGRDGGRAKLLWQPTENFSAKAGFTYTESKNSDTYRVVETLDSSIANYDVDAGDLKAIADAPSKIQKKEDYLGTLHLDWMVNDLDISFFAGYLDTHTKSETDQDNTDLPETNLFLDTDFGDDLKSYQTELRVSGNAFDRWDWSVGGYYSEAKSQTDVGTDVNRQADGGVFLLTFDIPIDSKTWAVFTHNTFDLTDDLNLIVGLRYNKFDQDSSNTIAGDFWLGSELLPGGDITDPGAVFQDVFPCPIPASPCTLTDTIDEDEVTGTVKLQYDLNESVNLYASIDRGYRPGAANFDIDGSFSPEFNSYAGETVDSFELGVKGDLMDGRARYTAAVFYGRYDDYQVPVNFEAYNTVTSDVQVITNAPFVNVDEAEQKGVEADFRMLVTDAWMVYAAFTYAEVEFTDGTVPCTDPSQPPVGPPPANRYNTCDANGENATAMPKWTGMLQTEYTWDQVVMDSDYYVSALWSYKGDTKGVGDVAGRLDGDSFSVVDVFTGLRNDVWSAQLYVKNAFDDDGVLNRRPLNTLAYNELTVTPPRSVGITGTYRF</sequence>
<evidence type="ECO:0000256" key="9">
    <source>
        <dbReference type="ARBA" id="ARBA00023077"/>
    </source>
</evidence>
<feature type="short sequence motif" description="TonB C-terminal box" evidence="13">
    <location>
        <begin position="741"/>
        <end position="758"/>
    </location>
</feature>
<dbReference type="PANTHER" id="PTHR32552:SF81">
    <property type="entry name" value="TONB-DEPENDENT OUTER MEMBRANE RECEPTOR"/>
    <property type="match status" value="1"/>
</dbReference>
<dbReference type="InterPro" id="IPR039426">
    <property type="entry name" value="TonB-dep_rcpt-like"/>
</dbReference>